<dbReference type="InterPro" id="IPR052056">
    <property type="entry name" value="Mono-ARTD/PARP"/>
</dbReference>
<dbReference type="EC" id="2.4.2.-" evidence="6"/>
<reference evidence="10" key="1">
    <citation type="submission" date="2021-02" db="EMBL/GenBank/DDBJ databases">
        <authorList>
            <person name="Nowell W R."/>
        </authorList>
    </citation>
    <scope>NUCLEOTIDE SEQUENCE</scope>
    <source>
        <strain evidence="10">Ploen Becks lab</strain>
    </source>
</reference>
<keyword evidence="4 6" id="KW-0520">NAD</keyword>
<dbReference type="InterPro" id="IPR037197">
    <property type="entry name" value="WWE_dom_sf"/>
</dbReference>
<dbReference type="GO" id="GO:0003950">
    <property type="term" value="F:NAD+ poly-ADP-ribosyltransferase activity"/>
    <property type="evidence" value="ECO:0007669"/>
    <property type="project" value="UniProtKB-UniRule"/>
</dbReference>
<evidence type="ECO:0000259" key="9">
    <source>
        <dbReference type="PROSITE" id="PS51154"/>
    </source>
</evidence>
<proteinExistence type="predicted"/>
<dbReference type="Pfam" id="PF02825">
    <property type="entry name" value="WWE"/>
    <property type="match status" value="2"/>
</dbReference>
<dbReference type="Proteomes" id="UP000663879">
    <property type="component" value="Unassembled WGS sequence"/>
</dbReference>
<evidence type="ECO:0000256" key="4">
    <source>
        <dbReference type="ARBA" id="ARBA00023027"/>
    </source>
</evidence>
<dbReference type="SMART" id="SM00506">
    <property type="entry name" value="A1pp"/>
    <property type="match status" value="1"/>
</dbReference>
<evidence type="ECO:0000256" key="1">
    <source>
        <dbReference type="ARBA" id="ARBA00004123"/>
    </source>
</evidence>
<dbReference type="AlphaFoldDB" id="A0A813ZX88"/>
<dbReference type="EMBL" id="CAJNOC010001998">
    <property type="protein sequence ID" value="CAF0905999.1"/>
    <property type="molecule type" value="Genomic_DNA"/>
</dbReference>
<dbReference type="GO" id="GO:0005737">
    <property type="term" value="C:cytoplasm"/>
    <property type="evidence" value="ECO:0007669"/>
    <property type="project" value="TreeGrafter"/>
</dbReference>
<dbReference type="Gene3D" id="3.90.228.10">
    <property type="match status" value="1"/>
</dbReference>
<dbReference type="PANTHER" id="PTHR14453">
    <property type="entry name" value="PARP/ZINC FINGER CCCH TYPE DOMAIN CONTAINING PROTEIN"/>
    <property type="match status" value="1"/>
</dbReference>
<dbReference type="PROSITE" id="PS50918">
    <property type="entry name" value="WWE"/>
    <property type="match status" value="1"/>
</dbReference>
<dbReference type="SUPFAM" id="SSF52949">
    <property type="entry name" value="Macro domain-like"/>
    <property type="match status" value="1"/>
</dbReference>
<evidence type="ECO:0000313" key="11">
    <source>
        <dbReference type="Proteomes" id="UP000663879"/>
    </source>
</evidence>
<feature type="domain" description="Macro" evidence="9">
    <location>
        <begin position="171"/>
        <end position="359"/>
    </location>
</feature>
<evidence type="ECO:0000256" key="2">
    <source>
        <dbReference type="ARBA" id="ARBA00022676"/>
    </source>
</evidence>
<evidence type="ECO:0000259" key="8">
    <source>
        <dbReference type="PROSITE" id="PS51059"/>
    </source>
</evidence>
<organism evidence="10 11">
    <name type="scientific">Brachionus calyciflorus</name>
    <dbReference type="NCBI Taxonomy" id="104777"/>
    <lineage>
        <taxon>Eukaryota</taxon>
        <taxon>Metazoa</taxon>
        <taxon>Spiralia</taxon>
        <taxon>Gnathifera</taxon>
        <taxon>Rotifera</taxon>
        <taxon>Eurotatoria</taxon>
        <taxon>Monogononta</taxon>
        <taxon>Pseudotrocha</taxon>
        <taxon>Ploima</taxon>
        <taxon>Brachionidae</taxon>
        <taxon>Brachionus</taxon>
    </lineage>
</organism>
<feature type="non-terminal residue" evidence="10">
    <location>
        <position position="1"/>
    </location>
</feature>
<dbReference type="SUPFAM" id="SSF117839">
    <property type="entry name" value="WWE domain"/>
    <property type="match status" value="2"/>
</dbReference>
<sequence length="818" mass="95123">VSNNYANINEIVAKIKKEFTNENNDSEIQIYYVENKKKIIISGTDIDEINGVAKMLEENLKGQETSNQMIQCDQLVYEKLIKDELFFKNFEKVKIFNKFNNNRTIRIIGEKQKVDDAKMQIELKCNELDKEIETLPFELSNSEFIYISTQALNEVKQIEKNTNSIIVESPYVKYASFTYNKTNVILCHGDILKLNVDAYVNPVNERMQANSGLAKLMIDKAGDKVNEKCKIYIQKNCKLSEGNVFVTSSGKLGCKKNSLIIHASGPVWRGGYSNESSKLASLVRLSFKEAIYNKCKSIAIPPVSCGIFGYEPRQATEITTENIIEFLKENNDNSLETVLLISNELEKVRIWAKSLFLVCTRSCLEIQISSSLLKHESRWYWLDDENNWKAYLEKYSDFIQENFERKKLTFDMNIDGKSYFIDLSKSDGYKQVNKKTNHVHQVTNVMPNETFYQWYWLDDKKNKSPYSLEHSKLIEQGYKKKKSFSMIIKKHVNDIDCEYIIDFSNNIFLDGSKVDAVQINKETFFKRRMFREELLKNIEPNIEENVLKNKQLGHIIFITTFSENKHKVVQALRKIINNAKKREVLPVIDELTMEEMNRIMDENDVKIHIESEKLIVNGMKDNVDKVKNEFLTMIVNKSNKSKINLPDTWAEMEHSENLKLIEIQKSSSEFRNIYKEISKSVTDFEILANKVEENEKFLFHGTNETSPYTIYDDLVGFDMRFSRKGMWGHGIYFAVNASYSKLGYSYKNKSEGTHSIFYARVALGDYTEQPSRPWCLPPLKPNSKLRYDSIKGHTKGSDIFILYENGRAYPEYLITFSK</sequence>
<dbReference type="Pfam" id="PF01661">
    <property type="entry name" value="Macro"/>
    <property type="match status" value="1"/>
</dbReference>
<gene>
    <name evidence="10" type="ORF">OXX778_LOCUS11648</name>
</gene>
<dbReference type="OrthoDB" id="6133115at2759"/>
<dbReference type="Gene3D" id="3.30.720.50">
    <property type="match status" value="2"/>
</dbReference>
<keyword evidence="3 6" id="KW-0808">Transferase</keyword>
<comment type="subcellular location">
    <subcellularLocation>
        <location evidence="1">Nucleus</location>
    </subcellularLocation>
</comment>
<dbReference type="InterPro" id="IPR043472">
    <property type="entry name" value="Macro_dom-like"/>
</dbReference>
<dbReference type="SUPFAM" id="SSF56399">
    <property type="entry name" value="ADP-ribosylation"/>
    <property type="match status" value="1"/>
</dbReference>
<dbReference type="GO" id="GO:0005634">
    <property type="term" value="C:nucleus"/>
    <property type="evidence" value="ECO:0007669"/>
    <property type="project" value="UniProtKB-SubCell"/>
</dbReference>
<dbReference type="Gene3D" id="3.40.220.10">
    <property type="entry name" value="Leucine Aminopeptidase, subunit E, domain 1"/>
    <property type="match status" value="1"/>
</dbReference>
<evidence type="ECO:0000313" key="10">
    <source>
        <dbReference type="EMBL" id="CAF0905999.1"/>
    </source>
</evidence>
<dbReference type="InterPro" id="IPR004170">
    <property type="entry name" value="WWE_dom"/>
</dbReference>
<keyword evidence="2 6" id="KW-0328">Glycosyltransferase</keyword>
<keyword evidence="5" id="KW-0539">Nucleus</keyword>
<comment type="caution">
    <text evidence="10">The sequence shown here is derived from an EMBL/GenBank/DDBJ whole genome shotgun (WGS) entry which is preliminary data.</text>
</comment>
<dbReference type="InterPro" id="IPR012317">
    <property type="entry name" value="Poly(ADP-ribose)pol_cat_dom"/>
</dbReference>
<dbReference type="GO" id="GO:0010629">
    <property type="term" value="P:negative regulation of gene expression"/>
    <property type="evidence" value="ECO:0007669"/>
    <property type="project" value="TreeGrafter"/>
</dbReference>
<evidence type="ECO:0000256" key="3">
    <source>
        <dbReference type="ARBA" id="ARBA00022679"/>
    </source>
</evidence>
<name>A0A813ZX88_9BILA</name>
<dbReference type="Pfam" id="PF00644">
    <property type="entry name" value="PARP"/>
    <property type="match status" value="1"/>
</dbReference>
<accession>A0A813ZX88</accession>
<dbReference type="PROSITE" id="PS51154">
    <property type="entry name" value="MACRO"/>
    <property type="match status" value="1"/>
</dbReference>
<feature type="domain" description="WWE" evidence="7">
    <location>
        <begin position="365"/>
        <end position="441"/>
    </location>
</feature>
<protein>
    <recommendedName>
        <fullName evidence="6">Poly [ADP-ribose] polymerase</fullName>
        <shortName evidence="6">PARP</shortName>
        <ecNumber evidence="6">2.4.2.-</ecNumber>
    </recommendedName>
</protein>
<evidence type="ECO:0000256" key="5">
    <source>
        <dbReference type="ARBA" id="ARBA00023242"/>
    </source>
</evidence>
<dbReference type="GO" id="GO:0003714">
    <property type="term" value="F:transcription corepressor activity"/>
    <property type="evidence" value="ECO:0007669"/>
    <property type="project" value="TreeGrafter"/>
</dbReference>
<dbReference type="PROSITE" id="PS51059">
    <property type="entry name" value="PARP_CATALYTIC"/>
    <property type="match status" value="1"/>
</dbReference>
<feature type="domain" description="PARP catalytic" evidence="8">
    <location>
        <begin position="645"/>
        <end position="818"/>
    </location>
</feature>
<evidence type="ECO:0000259" key="7">
    <source>
        <dbReference type="PROSITE" id="PS50918"/>
    </source>
</evidence>
<dbReference type="InterPro" id="IPR002589">
    <property type="entry name" value="Macro_dom"/>
</dbReference>
<dbReference type="PANTHER" id="PTHR14453:SF67">
    <property type="entry name" value="POLY [ADP-RIBOSE] POLYMERASE"/>
    <property type="match status" value="1"/>
</dbReference>
<evidence type="ECO:0000256" key="6">
    <source>
        <dbReference type="RuleBase" id="RU362114"/>
    </source>
</evidence>
<keyword evidence="11" id="KW-1185">Reference proteome</keyword>